<keyword evidence="1" id="KW-0812">Transmembrane</keyword>
<reference evidence="2 3" key="1">
    <citation type="submission" date="2016-11" db="EMBL/GenBank/DDBJ databases">
        <authorList>
            <person name="Jaros S."/>
            <person name="Januszkiewicz K."/>
            <person name="Wedrychowicz H."/>
        </authorList>
    </citation>
    <scope>NUCLEOTIDE SEQUENCE [LARGE SCALE GENOMIC DNA]</scope>
    <source>
        <strain evidence="2 3">DSM 44666</strain>
    </source>
</reference>
<keyword evidence="1" id="KW-1133">Transmembrane helix</keyword>
<feature type="transmembrane region" description="Helical" evidence="1">
    <location>
        <begin position="89"/>
        <end position="107"/>
    </location>
</feature>
<evidence type="ECO:0000313" key="2">
    <source>
        <dbReference type="EMBL" id="SHF01869.1"/>
    </source>
</evidence>
<dbReference type="EMBL" id="FQVL01000006">
    <property type="protein sequence ID" value="SHF01869.1"/>
    <property type="molecule type" value="Genomic_DNA"/>
</dbReference>
<organism evidence="2 3">
    <name type="scientific">Seinonella peptonophila</name>
    <dbReference type="NCBI Taxonomy" id="112248"/>
    <lineage>
        <taxon>Bacteria</taxon>
        <taxon>Bacillati</taxon>
        <taxon>Bacillota</taxon>
        <taxon>Bacilli</taxon>
        <taxon>Bacillales</taxon>
        <taxon>Thermoactinomycetaceae</taxon>
        <taxon>Seinonella</taxon>
    </lineage>
</organism>
<dbReference type="Proteomes" id="UP000184476">
    <property type="component" value="Unassembled WGS sequence"/>
</dbReference>
<dbReference type="RefSeq" id="WP_073154931.1">
    <property type="nucleotide sequence ID" value="NZ_FQVL01000006.1"/>
</dbReference>
<feature type="transmembrane region" description="Helical" evidence="1">
    <location>
        <begin position="114"/>
        <end position="137"/>
    </location>
</feature>
<gene>
    <name evidence="2" type="ORF">SAMN05444392_10697</name>
</gene>
<dbReference type="AlphaFoldDB" id="A0A1M4Y877"/>
<accession>A0A1M4Y877</accession>
<keyword evidence="1" id="KW-0472">Membrane</keyword>
<sequence>MIQVEKVKSFLIAPFVLMKWSVVFYFTHWFILCLGLIPSFVRGYQKYTGSHDFEWIVWIGRLLFLIWVIKTGIKEKEKINWGEIHWQDFAIGLLHAIWSYIFIQYIIFNYVNRLFSFIITESSMTMILNTIGLVTIIDASGLTASILFFLKNTIVIPLYLIALLRIIKVI</sequence>
<evidence type="ECO:0000256" key="1">
    <source>
        <dbReference type="SAM" id="Phobius"/>
    </source>
</evidence>
<protein>
    <submittedName>
        <fullName evidence="2">Uncharacterized protein</fullName>
    </submittedName>
</protein>
<feature type="transmembrane region" description="Helical" evidence="1">
    <location>
        <begin position="53"/>
        <end position="69"/>
    </location>
</feature>
<proteinExistence type="predicted"/>
<dbReference type="STRING" id="112248.SAMN05444392_10697"/>
<feature type="transmembrane region" description="Helical" evidence="1">
    <location>
        <begin position="143"/>
        <end position="167"/>
    </location>
</feature>
<feature type="transmembrane region" description="Helical" evidence="1">
    <location>
        <begin position="20"/>
        <end position="41"/>
    </location>
</feature>
<name>A0A1M4Y877_9BACL</name>
<evidence type="ECO:0000313" key="3">
    <source>
        <dbReference type="Proteomes" id="UP000184476"/>
    </source>
</evidence>
<dbReference type="OrthoDB" id="2969462at2"/>
<keyword evidence="3" id="KW-1185">Reference proteome</keyword>